<dbReference type="AlphaFoldDB" id="A0A6A6SKK5"/>
<proteinExistence type="predicted"/>
<sequence>MLRKLEDHRQGYPRLAAFLALDSNFTLVKRFDNLHLRILLDHQDRLAELEEKLQACDDQEEIQLNLCSRRQDSNETRRTLLTAVEVELERYSRSILRFKSMAVLPEASRNHRRSVLNWFMGNKPLVRSESRIWFSLDDAHGDFVSLGPDDDDSGGMETAFSTIIQAVPLLARLLTCPQTRTSDPNIFVFHRARLRALFKFLVALFIPIALVLPGFLMYRSKEPWARATISALFTFTTSFAICLTMKTTKYSLFLGVIA</sequence>
<evidence type="ECO:0000313" key="4">
    <source>
        <dbReference type="Proteomes" id="UP000799324"/>
    </source>
</evidence>
<feature type="transmembrane region" description="Helical" evidence="1">
    <location>
        <begin position="224"/>
        <end position="243"/>
    </location>
</feature>
<evidence type="ECO:0000259" key="2">
    <source>
        <dbReference type="Pfam" id="PF20237"/>
    </source>
</evidence>
<organism evidence="3 4">
    <name type="scientific">Lophiostoma macrostomum CBS 122681</name>
    <dbReference type="NCBI Taxonomy" id="1314788"/>
    <lineage>
        <taxon>Eukaryota</taxon>
        <taxon>Fungi</taxon>
        <taxon>Dikarya</taxon>
        <taxon>Ascomycota</taxon>
        <taxon>Pezizomycotina</taxon>
        <taxon>Dothideomycetes</taxon>
        <taxon>Pleosporomycetidae</taxon>
        <taxon>Pleosporales</taxon>
        <taxon>Lophiostomataceae</taxon>
        <taxon>Lophiostoma</taxon>
    </lineage>
</organism>
<dbReference type="PANTHER" id="PTHR34502">
    <property type="entry name" value="DUF6594 DOMAIN-CONTAINING PROTEIN-RELATED"/>
    <property type="match status" value="1"/>
</dbReference>
<gene>
    <name evidence="3" type="ORF">K491DRAFT_672411</name>
</gene>
<keyword evidence="4" id="KW-1185">Reference proteome</keyword>
<dbReference type="Pfam" id="PF20237">
    <property type="entry name" value="DUF6594"/>
    <property type="match status" value="1"/>
</dbReference>
<keyword evidence="1" id="KW-0812">Transmembrane</keyword>
<protein>
    <recommendedName>
        <fullName evidence="2">DUF6594 domain-containing protein</fullName>
    </recommendedName>
</protein>
<dbReference type="PANTHER" id="PTHR34502:SF3">
    <property type="entry name" value="DUF6594 DOMAIN-CONTAINING PROTEIN"/>
    <property type="match status" value="1"/>
</dbReference>
<evidence type="ECO:0000256" key="1">
    <source>
        <dbReference type="SAM" id="Phobius"/>
    </source>
</evidence>
<dbReference type="Proteomes" id="UP000799324">
    <property type="component" value="Unassembled WGS sequence"/>
</dbReference>
<evidence type="ECO:0000313" key="3">
    <source>
        <dbReference type="EMBL" id="KAF2647153.1"/>
    </source>
</evidence>
<dbReference type="OrthoDB" id="3770089at2759"/>
<accession>A0A6A6SKK5</accession>
<feature type="transmembrane region" description="Helical" evidence="1">
    <location>
        <begin position="196"/>
        <end position="218"/>
    </location>
</feature>
<reference evidence="3" key="1">
    <citation type="journal article" date="2020" name="Stud. Mycol.">
        <title>101 Dothideomycetes genomes: a test case for predicting lifestyles and emergence of pathogens.</title>
        <authorList>
            <person name="Haridas S."/>
            <person name="Albert R."/>
            <person name="Binder M."/>
            <person name="Bloem J."/>
            <person name="Labutti K."/>
            <person name="Salamov A."/>
            <person name="Andreopoulos B."/>
            <person name="Baker S."/>
            <person name="Barry K."/>
            <person name="Bills G."/>
            <person name="Bluhm B."/>
            <person name="Cannon C."/>
            <person name="Castanera R."/>
            <person name="Culley D."/>
            <person name="Daum C."/>
            <person name="Ezra D."/>
            <person name="Gonzalez J."/>
            <person name="Henrissat B."/>
            <person name="Kuo A."/>
            <person name="Liang C."/>
            <person name="Lipzen A."/>
            <person name="Lutzoni F."/>
            <person name="Magnuson J."/>
            <person name="Mondo S."/>
            <person name="Nolan M."/>
            <person name="Ohm R."/>
            <person name="Pangilinan J."/>
            <person name="Park H.-J."/>
            <person name="Ramirez L."/>
            <person name="Alfaro M."/>
            <person name="Sun H."/>
            <person name="Tritt A."/>
            <person name="Yoshinaga Y."/>
            <person name="Zwiers L.-H."/>
            <person name="Turgeon B."/>
            <person name="Goodwin S."/>
            <person name="Spatafora J."/>
            <person name="Crous P."/>
            <person name="Grigoriev I."/>
        </authorList>
    </citation>
    <scope>NUCLEOTIDE SEQUENCE</scope>
    <source>
        <strain evidence="3">CBS 122681</strain>
    </source>
</reference>
<keyword evidence="1" id="KW-0472">Membrane</keyword>
<dbReference type="InterPro" id="IPR046529">
    <property type="entry name" value="DUF6594"/>
</dbReference>
<feature type="domain" description="DUF6594" evidence="2">
    <location>
        <begin position="12"/>
        <end position="256"/>
    </location>
</feature>
<name>A0A6A6SKK5_9PLEO</name>
<keyword evidence="1" id="KW-1133">Transmembrane helix</keyword>
<dbReference type="EMBL" id="MU004673">
    <property type="protein sequence ID" value="KAF2647153.1"/>
    <property type="molecule type" value="Genomic_DNA"/>
</dbReference>